<proteinExistence type="predicted"/>
<keyword evidence="4" id="KW-1185">Reference proteome</keyword>
<organism evidence="3 4">
    <name type="scientific">Mycetocola manganoxydans</name>
    <dbReference type="NCBI Taxonomy" id="699879"/>
    <lineage>
        <taxon>Bacteria</taxon>
        <taxon>Bacillati</taxon>
        <taxon>Actinomycetota</taxon>
        <taxon>Actinomycetes</taxon>
        <taxon>Micrococcales</taxon>
        <taxon>Microbacteriaceae</taxon>
        <taxon>Mycetocola</taxon>
    </lineage>
</organism>
<reference evidence="3 4" key="1">
    <citation type="submission" date="2018-10" db="EMBL/GenBank/DDBJ databases">
        <authorList>
            <person name="Li J."/>
        </authorList>
    </citation>
    <scope>NUCLEOTIDE SEQUENCE [LARGE SCALE GENOMIC DNA]</scope>
    <source>
        <strain evidence="3 4">CCTCC AB209002</strain>
    </source>
</reference>
<name>A0A3L7A1R2_9MICO</name>
<keyword evidence="1" id="KW-0560">Oxidoreductase</keyword>
<dbReference type="InterPro" id="IPR050523">
    <property type="entry name" value="AKR_Detox_Biosynth"/>
</dbReference>
<feature type="domain" description="NADP-dependent oxidoreductase" evidence="2">
    <location>
        <begin position="7"/>
        <end position="303"/>
    </location>
</feature>
<evidence type="ECO:0000259" key="2">
    <source>
        <dbReference type="Pfam" id="PF00248"/>
    </source>
</evidence>
<dbReference type="Pfam" id="PF00248">
    <property type="entry name" value="Aldo_ket_red"/>
    <property type="match status" value="1"/>
</dbReference>
<dbReference type="GO" id="GO:0005829">
    <property type="term" value="C:cytosol"/>
    <property type="evidence" value="ECO:0007669"/>
    <property type="project" value="TreeGrafter"/>
</dbReference>
<dbReference type="EMBL" id="RCUV01000001">
    <property type="protein sequence ID" value="RLP73948.1"/>
    <property type="molecule type" value="Genomic_DNA"/>
</dbReference>
<accession>A0A3L7A1R2</accession>
<dbReference type="InterPro" id="IPR036812">
    <property type="entry name" value="NAD(P)_OxRdtase_dom_sf"/>
</dbReference>
<dbReference type="InterPro" id="IPR023210">
    <property type="entry name" value="NADP_OxRdtase_dom"/>
</dbReference>
<dbReference type="PANTHER" id="PTHR43364:SF4">
    <property type="entry name" value="NAD(P)-LINKED OXIDOREDUCTASE SUPERFAMILY PROTEIN"/>
    <property type="match status" value="1"/>
</dbReference>
<evidence type="ECO:0000256" key="1">
    <source>
        <dbReference type="ARBA" id="ARBA00023002"/>
    </source>
</evidence>
<dbReference type="RefSeq" id="WP_121671499.1">
    <property type="nucleotide sequence ID" value="NZ_BMXM01000002.1"/>
</dbReference>
<dbReference type="Gene3D" id="3.20.20.100">
    <property type="entry name" value="NADP-dependent oxidoreductase domain"/>
    <property type="match status" value="1"/>
</dbReference>
<evidence type="ECO:0000313" key="3">
    <source>
        <dbReference type="EMBL" id="RLP73948.1"/>
    </source>
</evidence>
<dbReference type="SUPFAM" id="SSF51430">
    <property type="entry name" value="NAD(P)-linked oxidoreductase"/>
    <property type="match status" value="1"/>
</dbReference>
<dbReference type="Proteomes" id="UP000270299">
    <property type="component" value="Unassembled WGS sequence"/>
</dbReference>
<dbReference type="OrthoDB" id="9768793at2"/>
<sequence>MQTAIPPLILGTMTFGDTADEASAADLVQTALDAGIAWFDTANSYSDGRSEEILGSILGARDDVSIATKVGQPQSLVGTESLLSAGKIRTSVDASLTRLGREHIEILYLHKPDRSTPLEETLTEIAALAADGKVGAFGVSNYAAWQISDVVRIAAEVGAPPVLLSQQMYSLLARRLEDEYEEYATTTGLPTVIYNPLAGGLLTGRYRQDADAGSGRFGDARNAREYRARYWDDRMFAAVDALTVIADDAGIPLAEFALRWTIGRPAVQSVLLGGTRVSHLRDNIAAFNNGPLPADVSAAADAVGDDLRGPMPAYNR</sequence>
<evidence type="ECO:0000313" key="4">
    <source>
        <dbReference type="Proteomes" id="UP000270299"/>
    </source>
</evidence>
<dbReference type="AlphaFoldDB" id="A0A3L7A1R2"/>
<comment type="caution">
    <text evidence="3">The sequence shown here is derived from an EMBL/GenBank/DDBJ whole genome shotgun (WGS) entry which is preliminary data.</text>
</comment>
<gene>
    <name evidence="3" type="ORF">D9V29_01240</name>
</gene>
<dbReference type="PANTHER" id="PTHR43364">
    <property type="entry name" value="NADH-SPECIFIC METHYLGLYOXAL REDUCTASE-RELATED"/>
    <property type="match status" value="1"/>
</dbReference>
<dbReference type="GO" id="GO:0016491">
    <property type="term" value="F:oxidoreductase activity"/>
    <property type="evidence" value="ECO:0007669"/>
    <property type="project" value="UniProtKB-KW"/>
</dbReference>
<protein>
    <submittedName>
        <fullName evidence="3">Aldo/keto reductase</fullName>
    </submittedName>
</protein>